<protein>
    <submittedName>
        <fullName evidence="1">Uncharacterized protein</fullName>
    </submittedName>
</protein>
<evidence type="ECO:0000313" key="1">
    <source>
        <dbReference type="EMBL" id="PPR91557.1"/>
    </source>
</evidence>
<dbReference type="EMBL" id="KZ667289">
    <property type="protein sequence ID" value="PPR91557.1"/>
    <property type="molecule type" value="Genomic_DNA"/>
</dbReference>
<evidence type="ECO:0000313" key="2">
    <source>
        <dbReference type="Proteomes" id="UP000239757"/>
    </source>
</evidence>
<organism evidence="1 2">
    <name type="scientific">Gossypium barbadense</name>
    <name type="common">Sea Island cotton</name>
    <name type="synonym">Hibiscus barbadensis</name>
    <dbReference type="NCBI Taxonomy" id="3634"/>
    <lineage>
        <taxon>Eukaryota</taxon>
        <taxon>Viridiplantae</taxon>
        <taxon>Streptophyta</taxon>
        <taxon>Embryophyta</taxon>
        <taxon>Tracheophyta</taxon>
        <taxon>Spermatophyta</taxon>
        <taxon>Magnoliopsida</taxon>
        <taxon>eudicotyledons</taxon>
        <taxon>Gunneridae</taxon>
        <taxon>Pentapetalae</taxon>
        <taxon>rosids</taxon>
        <taxon>malvids</taxon>
        <taxon>Malvales</taxon>
        <taxon>Malvaceae</taxon>
        <taxon>Malvoideae</taxon>
        <taxon>Gossypium</taxon>
    </lineage>
</organism>
<accession>A0A2P5WKD2</accession>
<gene>
    <name evidence="1" type="ORF">GOBAR_AA29126</name>
</gene>
<name>A0A2P5WKD2_GOSBA</name>
<reference evidence="1 2" key="1">
    <citation type="submission" date="2015-01" db="EMBL/GenBank/DDBJ databases">
        <title>Genome of allotetraploid Gossypium barbadense reveals genomic plasticity and fiber elongation in cotton evolution.</title>
        <authorList>
            <person name="Chen X."/>
            <person name="Liu X."/>
            <person name="Zhao B."/>
            <person name="Zheng H."/>
            <person name="Hu Y."/>
            <person name="Lu G."/>
            <person name="Yang C."/>
            <person name="Chen J."/>
            <person name="Shan C."/>
            <person name="Zhang L."/>
            <person name="Zhou Y."/>
            <person name="Wang L."/>
            <person name="Guo W."/>
            <person name="Bai Y."/>
            <person name="Ruan J."/>
            <person name="Shangguan X."/>
            <person name="Mao Y."/>
            <person name="Jiang J."/>
            <person name="Zhu Y."/>
            <person name="Lei J."/>
            <person name="Kang H."/>
            <person name="Chen S."/>
            <person name="He X."/>
            <person name="Wang R."/>
            <person name="Wang Y."/>
            <person name="Chen J."/>
            <person name="Wang L."/>
            <person name="Yu S."/>
            <person name="Wang B."/>
            <person name="Wei J."/>
            <person name="Song S."/>
            <person name="Lu X."/>
            <person name="Gao Z."/>
            <person name="Gu W."/>
            <person name="Deng X."/>
            <person name="Ma D."/>
            <person name="Wang S."/>
            <person name="Liang W."/>
            <person name="Fang L."/>
            <person name="Cai C."/>
            <person name="Zhu X."/>
            <person name="Zhou B."/>
            <person name="Zhang Y."/>
            <person name="Chen Z."/>
            <person name="Xu S."/>
            <person name="Zhu R."/>
            <person name="Wang S."/>
            <person name="Zhang T."/>
            <person name="Zhao G."/>
        </authorList>
    </citation>
    <scope>NUCLEOTIDE SEQUENCE [LARGE SCALE GENOMIC DNA]</scope>
    <source>
        <strain evidence="2">cv. Xinhai21</strain>
        <tissue evidence="1">Leaf</tissue>
    </source>
</reference>
<sequence>METHGRARDKARFYFFDTGMRHVRAAQPWTTMHGRGTLTWAEEKRTKLGTAVRYGRVPDMPKTHGRGRIANHNLKLQNLKHTGSPSYEHGCYPRPCGPPLYEQITVHFFIPIKKKKTLAEISPSPLPDPYSQPPLPSRPVHMAASYADISEHLT</sequence>
<dbReference type="Proteomes" id="UP000239757">
    <property type="component" value="Unassembled WGS sequence"/>
</dbReference>
<dbReference type="AlphaFoldDB" id="A0A2P5WKD2"/>
<proteinExistence type="predicted"/>